<evidence type="ECO:0000313" key="8">
    <source>
        <dbReference type="RefSeq" id="XP_018015461.1"/>
    </source>
</evidence>
<dbReference type="GeneID" id="108672329"/>
<dbReference type="Proteomes" id="UP000694843">
    <property type="component" value="Unplaced"/>
</dbReference>
<keyword evidence="3" id="KW-0963">Cytoplasm</keyword>
<dbReference type="GO" id="GO:0005874">
    <property type="term" value="C:microtubule"/>
    <property type="evidence" value="ECO:0007669"/>
    <property type="project" value="UniProtKB-KW"/>
</dbReference>
<comment type="subcellular location">
    <subcellularLocation>
        <location evidence="1">Cytoplasm</location>
        <location evidence="1">Cytoskeleton</location>
    </subcellularLocation>
</comment>
<sequence>MLLQPSNILKGFTAALLEKDFLCETINTAYLTTELRDCLEKVHPKVASLFSVVARKPSTCSCQSTPGTLTPMSGASYSGNKKPCEIHPQMNNDPQSLNVGMNSQDYELLREFFDDEELKLLDLSRLGALEAKDLSHVCIVYAGRWPWSAVLPADIVQHYNSVLHFCFRLQQPLHVLHALNFKDMRTYEVVASAPADTSPDDGPLRSRLLRLQLLRHWLLHFCRALHDHFTTVVILPFKHALHQLLSSRPPLQHFLTEHARLVTELRQRCLLSGGDSESPAQLALKQVVWVVQEVGGAWRRGGCGQAELCRLEASYAACHRFLLRLITALAKTADQYQHLTALATVLGSSCPINV</sequence>
<evidence type="ECO:0000256" key="1">
    <source>
        <dbReference type="ARBA" id="ARBA00004245"/>
    </source>
</evidence>
<evidence type="ECO:0000313" key="7">
    <source>
        <dbReference type="Proteomes" id="UP000694843"/>
    </source>
</evidence>
<keyword evidence="5" id="KW-0206">Cytoskeleton</keyword>
<protein>
    <submittedName>
        <fullName evidence="8">Uncharacterized protein LOC108672329 isoform X1</fullName>
    </submittedName>
</protein>
<comment type="similarity">
    <text evidence="2">Belongs to the TUBGCP family.</text>
</comment>
<keyword evidence="4" id="KW-0493">Microtubule</keyword>
<dbReference type="RefSeq" id="XP_018015461.1">
    <property type="nucleotide sequence ID" value="XM_018159972.2"/>
</dbReference>
<evidence type="ECO:0000256" key="2">
    <source>
        <dbReference type="ARBA" id="ARBA00010337"/>
    </source>
</evidence>
<dbReference type="Gene3D" id="1.20.120.1900">
    <property type="entry name" value="Gamma-tubulin complex, C-terminal domain"/>
    <property type="match status" value="1"/>
</dbReference>
<dbReference type="InterPro" id="IPR042241">
    <property type="entry name" value="GCP_C_sf"/>
</dbReference>
<dbReference type="AlphaFoldDB" id="A0A8B7NQV5"/>
<evidence type="ECO:0000256" key="4">
    <source>
        <dbReference type="ARBA" id="ARBA00022701"/>
    </source>
</evidence>
<dbReference type="OrthoDB" id="6344705at2759"/>
<evidence type="ECO:0000259" key="6">
    <source>
        <dbReference type="Pfam" id="PF04130"/>
    </source>
</evidence>
<reference evidence="8" key="1">
    <citation type="submission" date="2025-08" db="UniProtKB">
        <authorList>
            <consortium name="RefSeq"/>
        </authorList>
    </citation>
    <scope>IDENTIFICATION</scope>
    <source>
        <tissue evidence="8">Whole organism</tissue>
    </source>
</reference>
<dbReference type="GO" id="GO:0043015">
    <property type="term" value="F:gamma-tubulin binding"/>
    <property type="evidence" value="ECO:0007669"/>
    <property type="project" value="InterPro"/>
</dbReference>
<organism evidence="7 8">
    <name type="scientific">Hyalella azteca</name>
    <name type="common">Amphipod</name>
    <dbReference type="NCBI Taxonomy" id="294128"/>
    <lineage>
        <taxon>Eukaryota</taxon>
        <taxon>Metazoa</taxon>
        <taxon>Ecdysozoa</taxon>
        <taxon>Arthropoda</taxon>
        <taxon>Crustacea</taxon>
        <taxon>Multicrustacea</taxon>
        <taxon>Malacostraca</taxon>
        <taxon>Eumalacostraca</taxon>
        <taxon>Peracarida</taxon>
        <taxon>Amphipoda</taxon>
        <taxon>Senticaudata</taxon>
        <taxon>Talitrida</taxon>
        <taxon>Talitroidea</taxon>
        <taxon>Hyalellidae</taxon>
        <taxon>Hyalella</taxon>
    </lineage>
</organism>
<evidence type="ECO:0000256" key="3">
    <source>
        <dbReference type="ARBA" id="ARBA00022490"/>
    </source>
</evidence>
<feature type="domain" description="Gamma tubulin complex component C-terminal" evidence="6">
    <location>
        <begin position="119"/>
        <end position="288"/>
    </location>
</feature>
<proteinExistence type="inferred from homology"/>
<dbReference type="KEGG" id="hazt:108672329"/>
<evidence type="ECO:0000256" key="5">
    <source>
        <dbReference type="ARBA" id="ARBA00023212"/>
    </source>
</evidence>
<gene>
    <name evidence="8" type="primary">LOC108672329</name>
</gene>
<keyword evidence="7" id="KW-1185">Reference proteome</keyword>
<dbReference type="Pfam" id="PF04130">
    <property type="entry name" value="GCP_C_terminal"/>
    <property type="match status" value="1"/>
</dbReference>
<accession>A0A8B7NQV5</accession>
<dbReference type="InterPro" id="IPR040457">
    <property type="entry name" value="GCP_C"/>
</dbReference>
<name>A0A8B7NQV5_HYAAZ</name>